<dbReference type="OrthoDB" id="7688673at2"/>
<dbReference type="Pfam" id="PF00455">
    <property type="entry name" value="DeoRC"/>
    <property type="match status" value="1"/>
</dbReference>
<dbReference type="GO" id="GO:0003700">
    <property type="term" value="F:DNA-binding transcription factor activity"/>
    <property type="evidence" value="ECO:0007669"/>
    <property type="project" value="InterPro"/>
</dbReference>
<dbReference type="PANTHER" id="PTHR30363">
    <property type="entry name" value="HTH-TYPE TRANSCRIPTIONAL REGULATOR SRLR-RELATED"/>
    <property type="match status" value="1"/>
</dbReference>
<evidence type="ECO:0000256" key="3">
    <source>
        <dbReference type="ARBA" id="ARBA00023163"/>
    </source>
</evidence>
<dbReference type="InterPro" id="IPR018356">
    <property type="entry name" value="Tscrpt_reg_HTH_DeoR_CS"/>
</dbReference>
<dbReference type="GO" id="GO:0003677">
    <property type="term" value="F:DNA binding"/>
    <property type="evidence" value="ECO:0007669"/>
    <property type="project" value="UniProtKB-KW"/>
</dbReference>
<dbReference type="Gene3D" id="1.10.10.10">
    <property type="entry name" value="Winged helix-like DNA-binding domain superfamily/Winged helix DNA-binding domain"/>
    <property type="match status" value="1"/>
</dbReference>
<reference evidence="5 6" key="1">
    <citation type="submission" date="2016-10" db="EMBL/GenBank/DDBJ databases">
        <authorList>
            <person name="de Groot N.N."/>
        </authorList>
    </citation>
    <scope>NUCLEOTIDE SEQUENCE [LARGE SCALE GENOMIC DNA]</scope>
    <source>
        <strain evidence="5 6">CGMCC 1.9159</strain>
    </source>
</reference>
<keyword evidence="6" id="KW-1185">Reference proteome</keyword>
<dbReference type="PROSITE" id="PS00894">
    <property type="entry name" value="HTH_DEOR_1"/>
    <property type="match status" value="1"/>
</dbReference>
<keyword evidence="3" id="KW-0804">Transcription</keyword>
<gene>
    <name evidence="5" type="ORF">SAMN04488242_0370</name>
</gene>
<dbReference type="InterPro" id="IPR036390">
    <property type="entry name" value="WH_DNA-bd_sf"/>
</dbReference>
<evidence type="ECO:0000256" key="2">
    <source>
        <dbReference type="ARBA" id="ARBA00023125"/>
    </source>
</evidence>
<dbReference type="Proteomes" id="UP000199475">
    <property type="component" value="Unassembled WGS sequence"/>
</dbReference>
<dbReference type="SMART" id="SM01134">
    <property type="entry name" value="DeoRC"/>
    <property type="match status" value="1"/>
</dbReference>
<dbReference type="Gene3D" id="3.40.50.1360">
    <property type="match status" value="1"/>
</dbReference>
<evidence type="ECO:0000256" key="1">
    <source>
        <dbReference type="ARBA" id="ARBA00023015"/>
    </source>
</evidence>
<sequence>MLVSDRRSSLLAFLRAHGSAAVETLASELKVSAMTVRRDIDALTEAGLVERVRGGATIVRGQTRPGPMDAAMHRLRAEKEAIARVAATMVEPGMAVGLSGGSTTWFLARQLLRIPDVTVLTNSLAIADLFEEVDDAAETGTSVVLTGGIRTPGRALVGPVAVRSLSYLHCDISFLSVHGIHEEAGLTTPNILEAETSRAMAASGGRTVVVADHTKWDVVSLTTVLDLEDVDVLVTDRGLPDPAAEVARAHIADVRLA</sequence>
<dbReference type="Pfam" id="PF08220">
    <property type="entry name" value="HTH_DeoR"/>
    <property type="match status" value="1"/>
</dbReference>
<dbReference type="InterPro" id="IPR014036">
    <property type="entry name" value="DeoR-like_C"/>
</dbReference>
<dbReference type="SUPFAM" id="SSF46785">
    <property type="entry name" value="Winged helix' DNA-binding domain"/>
    <property type="match status" value="1"/>
</dbReference>
<evidence type="ECO:0000313" key="6">
    <source>
        <dbReference type="Proteomes" id="UP000199475"/>
    </source>
</evidence>
<dbReference type="PROSITE" id="PS51000">
    <property type="entry name" value="HTH_DEOR_2"/>
    <property type="match status" value="1"/>
</dbReference>
<dbReference type="InterPro" id="IPR001034">
    <property type="entry name" value="DeoR_HTH"/>
</dbReference>
<accession>A0A1G9HKN5</accession>
<dbReference type="RefSeq" id="WP_093248435.1">
    <property type="nucleotide sequence ID" value="NZ_FNGP01000001.1"/>
</dbReference>
<proteinExistence type="predicted"/>
<dbReference type="SUPFAM" id="SSF100950">
    <property type="entry name" value="NagB/RpiA/CoA transferase-like"/>
    <property type="match status" value="1"/>
</dbReference>
<organism evidence="5 6">
    <name type="scientific">Tessaracoccus oleiagri</name>
    <dbReference type="NCBI Taxonomy" id="686624"/>
    <lineage>
        <taxon>Bacteria</taxon>
        <taxon>Bacillati</taxon>
        <taxon>Actinomycetota</taxon>
        <taxon>Actinomycetes</taxon>
        <taxon>Propionibacteriales</taxon>
        <taxon>Propionibacteriaceae</taxon>
        <taxon>Tessaracoccus</taxon>
    </lineage>
</organism>
<dbReference type="EMBL" id="FNGP01000001">
    <property type="protein sequence ID" value="SDL13442.1"/>
    <property type="molecule type" value="Genomic_DNA"/>
</dbReference>
<name>A0A1G9HKN5_9ACTN</name>
<dbReference type="SMART" id="SM00420">
    <property type="entry name" value="HTH_DEOR"/>
    <property type="match status" value="1"/>
</dbReference>
<dbReference type="STRING" id="686624.SAMN04488242_0370"/>
<dbReference type="InterPro" id="IPR050313">
    <property type="entry name" value="Carb_Metab_HTH_regulators"/>
</dbReference>
<dbReference type="PANTHER" id="PTHR30363:SF44">
    <property type="entry name" value="AGA OPERON TRANSCRIPTIONAL REPRESSOR-RELATED"/>
    <property type="match status" value="1"/>
</dbReference>
<evidence type="ECO:0000313" key="5">
    <source>
        <dbReference type="EMBL" id="SDL13442.1"/>
    </source>
</evidence>
<dbReference type="InterPro" id="IPR037171">
    <property type="entry name" value="NagB/RpiA_transferase-like"/>
</dbReference>
<dbReference type="PRINTS" id="PR00037">
    <property type="entry name" value="HTHLACR"/>
</dbReference>
<keyword evidence="2" id="KW-0238">DNA-binding</keyword>
<keyword evidence="1" id="KW-0805">Transcription regulation</keyword>
<feature type="domain" description="HTH deoR-type" evidence="4">
    <location>
        <begin position="3"/>
        <end position="58"/>
    </location>
</feature>
<dbReference type="InterPro" id="IPR036388">
    <property type="entry name" value="WH-like_DNA-bd_sf"/>
</dbReference>
<evidence type="ECO:0000259" key="4">
    <source>
        <dbReference type="PROSITE" id="PS51000"/>
    </source>
</evidence>
<dbReference type="AlphaFoldDB" id="A0A1G9HKN5"/>
<protein>
    <submittedName>
        <fullName evidence="5">Transcriptional regulator, DeoR family</fullName>
    </submittedName>
</protein>